<dbReference type="PANTHER" id="PTHR13255:SF0">
    <property type="entry name" value="ATAXIN-10"/>
    <property type="match status" value="1"/>
</dbReference>
<dbReference type="Proteomes" id="UP001362899">
    <property type="component" value="Unassembled WGS sequence"/>
</dbReference>
<dbReference type="AlphaFoldDB" id="A0AAV5RKW8"/>
<dbReference type="GO" id="GO:0005829">
    <property type="term" value="C:cytosol"/>
    <property type="evidence" value="ECO:0007669"/>
    <property type="project" value="TreeGrafter"/>
</dbReference>
<evidence type="ECO:0000256" key="3">
    <source>
        <dbReference type="ARBA" id="ARBA00023306"/>
    </source>
</evidence>
<feature type="domain" description="Ataxin-10" evidence="6">
    <location>
        <begin position="296"/>
        <end position="365"/>
    </location>
</feature>
<evidence type="ECO:0000256" key="4">
    <source>
        <dbReference type="ARBA" id="ARBA00044746"/>
    </source>
</evidence>
<evidence type="ECO:0000256" key="5">
    <source>
        <dbReference type="ARBA" id="ARBA00044801"/>
    </source>
</evidence>
<keyword evidence="8" id="KW-1185">Reference proteome</keyword>
<accession>A0AAV5RKW8</accession>
<proteinExistence type="inferred from homology"/>
<name>A0AAV5RKW8_STABA</name>
<keyword evidence="2" id="KW-0132">Cell division</keyword>
<keyword evidence="3" id="KW-0131">Cell cycle</keyword>
<evidence type="ECO:0000259" key="6">
    <source>
        <dbReference type="Pfam" id="PF09759"/>
    </source>
</evidence>
<reference evidence="7 8" key="1">
    <citation type="journal article" date="2023" name="Elife">
        <title>Identification of key yeast species and microbe-microbe interactions impacting larval growth of Drosophila in the wild.</title>
        <authorList>
            <person name="Mure A."/>
            <person name="Sugiura Y."/>
            <person name="Maeda R."/>
            <person name="Honda K."/>
            <person name="Sakurai N."/>
            <person name="Takahashi Y."/>
            <person name="Watada M."/>
            <person name="Katoh T."/>
            <person name="Gotoh A."/>
            <person name="Gotoh Y."/>
            <person name="Taniguchi I."/>
            <person name="Nakamura K."/>
            <person name="Hayashi T."/>
            <person name="Katayama T."/>
            <person name="Uemura T."/>
            <person name="Hattori Y."/>
        </authorList>
    </citation>
    <scope>NUCLEOTIDE SEQUENCE [LARGE SCALE GENOMIC DNA]</scope>
    <source>
        <strain evidence="7 8">SB-73</strain>
    </source>
</reference>
<organism evidence="7 8">
    <name type="scientific">Starmerella bacillaris</name>
    <name type="common">Yeast</name>
    <name type="synonym">Candida zemplinina</name>
    <dbReference type="NCBI Taxonomy" id="1247836"/>
    <lineage>
        <taxon>Eukaryota</taxon>
        <taxon>Fungi</taxon>
        <taxon>Dikarya</taxon>
        <taxon>Ascomycota</taxon>
        <taxon>Saccharomycotina</taxon>
        <taxon>Dipodascomycetes</taxon>
        <taxon>Dipodascales</taxon>
        <taxon>Trichomonascaceae</taxon>
        <taxon>Starmerella</taxon>
    </lineage>
</organism>
<evidence type="ECO:0000256" key="2">
    <source>
        <dbReference type="ARBA" id="ARBA00022618"/>
    </source>
</evidence>
<dbReference type="EMBL" id="BTGC01000008">
    <property type="protein sequence ID" value="GMM51717.1"/>
    <property type="molecule type" value="Genomic_DNA"/>
</dbReference>
<dbReference type="InterPro" id="IPR051374">
    <property type="entry name" value="Ataxin-10/CTR86_families"/>
</dbReference>
<comment type="caution">
    <text evidence="7">The sequence shown here is derived from an EMBL/GenBank/DDBJ whole genome shotgun (WGS) entry which is preliminary data.</text>
</comment>
<dbReference type="Pfam" id="PF09759">
    <property type="entry name" value="Atx10homo_assoc"/>
    <property type="match status" value="1"/>
</dbReference>
<evidence type="ECO:0000313" key="7">
    <source>
        <dbReference type="EMBL" id="GMM51717.1"/>
    </source>
</evidence>
<dbReference type="GO" id="GO:0051301">
    <property type="term" value="P:cell division"/>
    <property type="evidence" value="ECO:0007669"/>
    <property type="project" value="UniProtKB-KW"/>
</dbReference>
<gene>
    <name evidence="7" type="ORF">DASB73_026800</name>
</gene>
<comment type="function">
    <text evidence="4">May play a role in the regulation of cytokinesis.</text>
</comment>
<dbReference type="InterPro" id="IPR019156">
    <property type="entry name" value="Ataxin-10_domain"/>
</dbReference>
<protein>
    <recommendedName>
        <fullName evidence="5">Ataxin-10 homolog</fullName>
    </recommendedName>
</protein>
<comment type="similarity">
    <text evidence="1">Belongs to the ataxin-10 family.</text>
</comment>
<evidence type="ECO:0000256" key="1">
    <source>
        <dbReference type="ARBA" id="ARBA00008384"/>
    </source>
</evidence>
<sequence>MSSLPPFTAADLKPLQNRINLASKPESWDYLKTVPLDTLCVLATNLSACENAGEVAVEAGFLEFLFTYDMSSLKAQKMFWQVMNNLHYGVKDLKVLLDPRIADVMEISLKKEILGSSCTDFQTMTAAENALVSDIIDKTWYFVSIFHDLPIEFPARMIQVINSCTSEDAQLALLSKIEILEPYQFLSLKPEFIQGGLAILEDRRSFSWQKLGPAMVNTINELCASVERQIESGNENNGDCARLVVLLDNVNTIMLEKNYDFTPITTAVVTILKTTRKLPVVKLNDTETQLSFYKLRTSLLSALLALLNSNKETYELINRLDALPAVLDSTVIDKRNPYGKEQAILCLRYLLKDEANQRFVRDMQPIPDQTTTS</sequence>
<dbReference type="PANTHER" id="PTHR13255">
    <property type="entry name" value="ATAXIN-10"/>
    <property type="match status" value="1"/>
</dbReference>
<evidence type="ECO:0000313" key="8">
    <source>
        <dbReference type="Proteomes" id="UP001362899"/>
    </source>
</evidence>